<organism evidence="1 2">
    <name type="scientific">Sphaerodactylus townsendi</name>
    <dbReference type="NCBI Taxonomy" id="933632"/>
    <lineage>
        <taxon>Eukaryota</taxon>
        <taxon>Metazoa</taxon>
        <taxon>Chordata</taxon>
        <taxon>Craniata</taxon>
        <taxon>Vertebrata</taxon>
        <taxon>Euteleostomi</taxon>
        <taxon>Lepidosauria</taxon>
        <taxon>Squamata</taxon>
        <taxon>Bifurcata</taxon>
        <taxon>Gekkota</taxon>
        <taxon>Sphaerodactylidae</taxon>
        <taxon>Sphaerodactylus</taxon>
    </lineage>
</organism>
<name>A0ACB8FKL1_9SAUR</name>
<comment type="caution">
    <text evidence="1">The sequence shown here is derived from an EMBL/GenBank/DDBJ whole genome shotgun (WGS) entry which is preliminary data.</text>
</comment>
<evidence type="ECO:0000313" key="1">
    <source>
        <dbReference type="EMBL" id="KAH8005886.1"/>
    </source>
</evidence>
<dbReference type="Proteomes" id="UP000827872">
    <property type="component" value="Linkage Group LG04"/>
</dbReference>
<evidence type="ECO:0000313" key="2">
    <source>
        <dbReference type="Proteomes" id="UP000827872"/>
    </source>
</evidence>
<accession>A0ACB8FKL1</accession>
<proteinExistence type="predicted"/>
<dbReference type="EMBL" id="CM037617">
    <property type="protein sequence ID" value="KAH8005886.1"/>
    <property type="molecule type" value="Genomic_DNA"/>
</dbReference>
<gene>
    <name evidence="1" type="ORF">K3G42_031417</name>
</gene>
<keyword evidence="2" id="KW-1185">Reference proteome</keyword>
<reference evidence="1" key="1">
    <citation type="submission" date="2021-08" db="EMBL/GenBank/DDBJ databases">
        <title>The first chromosome-level gecko genome reveals the dynamic sex chromosomes of Neotropical dwarf geckos (Sphaerodactylidae: Sphaerodactylus).</title>
        <authorList>
            <person name="Pinto B.J."/>
            <person name="Keating S.E."/>
            <person name="Gamble T."/>
        </authorList>
    </citation>
    <scope>NUCLEOTIDE SEQUENCE</scope>
    <source>
        <strain evidence="1">TG3544</strain>
    </source>
</reference>
<sequence length="264" mass="30044">MSRAKASTPVAAFPLCQDVHTDAHRQFLQALMSRGAVDRVRAATLHRQCCELHRVHYAADKLDEFIGVINRQLQPLSMEIRKGKEEESGHTCYALVNMAETAVTRMASDYTETELELFKKTMHQIVLSENGFVSSTKMLNVADQLKPKKMRKGDAEQVLRRLVQEKWLSEKEGEFTLHARCILELEQYILSHYPDMVSKCHICHTLVIQKQVCPDCGIATHAHCLARYVQAQTEPCCPHCKQFWPQRVPELSQPATLPSTSTSR</sequence>
<protein>
    <submittedName>
        <fullName evidence="1">Uncharacterized protein</fullName>
    </submittedName>
</protein>